<protein>
    <submittedName>
        <fullName evidence="1">Uncharacterized protein</fullName>
    </submittedName>
</protein>
<dbReference type="EMBL" id="BMAW01010661">
    <property type="protein sequence ID" value="GFT19797.1"/>
    <property type="molecule type" value="Genomic_DNA"/>
</dbReference>
<evidence type="ECO:0000313" key="2">
    <source>
        <dbReference type="Proteomes" id="UP000887013"/>
    </source>
</evidence>
<organism evidence="1 2">
    <name type="scientific">Nephila pilipes</name>
    <name type="common">Giant wood spider</name>
    <name type="synonym">Nephila maculata</name>
    <dbReference type="NCBI Taxonomy" id="299642"/>
    <lineage>
        <taxon>Eukaryota</taxon>
        <taxon>Metazoa</taxon>
        <taxon>Ecdysozoa</taxon>
        <taxon>Arthropoda</taxon>
        <taxon>Chelicerata</taxon>
        <taxon>Arachnida</taxon>
        <taxon>Araneae</taxon>
        <taxon>Araneomorphae</taxon>
        <taxon>Entelegynae</taxon>
        <taxon>Araneoidea</taxon>
        <taxon>Nephilidae</taxon>
        <taxon>Nephila</taxon>
    </lineage>
</organism>
<sequence length="85" mass="9732">MISSGDLIFDSLRFQELDCIKDSSCSIMKISEDLQFLPFHAPALSPDIKIFEETNSRVPLFIIYPCFRIEAYVNDEDGKVNEILV</sequence>
<gene>
    <name evidence="1" type="ORF">NPIL_242941</name>
</gene>
<evidence type="ECO:0000313" key="1">
    <source>
        <dbReference type="EMBL" id="GFT19797.1"/>
    </source>
</evidence>
<accession>A0A8X6NKU7</accession>
<keyword evidence="2" id="KW-1185">Reference proteome</keyword>
<dbReference type="Proteomes" id="UP000887013">
    <property type="component" value="Unassembled WGS sequence"/>
</dbReference>
<comment type="caution">
    <text evidence="1">The sequence shown here is derived from an EMBL/GenBank/DDBJ whole genome shotgun (WGS) entry which is preliminary data.</text>
</comment>
<name>A0A8X6NKU7_NEPPI</name>
<dbReference type="AlphaFoldDB" id="A0A8X6NKU7"/>
<proteinExistence type="predicted"/>
<reference evidence="1" key="1">
    <citation type="submission" date="2020-08" db="EMBL/GenBank/DDBJ databases">
        <title>Multicomponent nature underlies the extraordinary mechanical properties of spider dragline silk.</title>
        <authorList>
            <person name="Kono N."/>
            <person name="Nakamura H."/>
            <person name="Mori M."/>
            <person name="Yoshida Y."/>
            <person name="Ohtoshi R."/>
            <person name="Malay A.D."/>
            <person name="Moran D.A.P."/>
            <person name="Tomita M."/>
            <person name="Numata K."/>
            <person name="Arakawa K."/>
        </authorList>
    </citation>
    <scope>NUCLEOTIDE SEQUENCE</scope>
</reference>